<evidence type="ECO:0000313" key="2">
    <source>
        <dbReference type="Proteomes" id="UP000289152"/>
    </source>
</evidence>
<dbReference type="AlphaFoldDB" id="A0A4Q1BJL7"/>
<sequence length="242" mass="28275">MVMNNLKDEGDYTRDDHLNKQVKKLNYPLATIGRISHIDQVPWFSGSIKTELVKVTKYRGRKRTKKHVKLDDQQKEVREHSTFEGVKERSSSLSLEKKAKATRKLWKVWEQVHTTMVETIWKPKPDGTSEKPQLSCENIKEDQKETPGGDVLTWMSTRQFFDKRYKTAMTLTSPELYGHFSLMAWVSLKPDSTKDESAEDESRRSMEVTPMRVKFEVRKIPDTKRDELRERLEGPLTVGTRC</sequence>
<gene>
    <name evidence="1" type="ORF">M231_04798</name>
</gene>
<proteinExistence type="predicted"/>
<dbReference type="InParanoid" id="A0A4Q1BJL7"/>
<dbReference type="Proteomes" id="UP000289152">
    <property type="component" value="Unassembled WGS sequence"/>
</dbReference>
<reference evidence="1 2" key="1">
    <citation type="submission" date="2016-06" db="EMBL/GenBank/DDBJ databases">
        <title>Evolution of pathogenesis and genome organization in the Tremellales.</title>
        <authorList>
            <person name="Cuomo C."/>
            <person name="Litvintseva A."/>
            <person name="Heitman J."/>
            <person name="Chen Y."/>
            <person name="Sun S."/>
            <person name="Springer D."/>
            <person name="Dromer F."/>
            <person name="Young S."/>
            <person name="Zeng Q."/>
            <person name="Chapman S."/>
            <person name="Gujja S."/>
            <person name="Saif S."/>
            <person name="Birren B."/>
        </authorList>
    </citation>
    <scope>NUCLEOTIDE SEQUENCE [LARGE SCALE GENOMIC DNA]</scope>
    <source>
        <strain evidence="1 2">ATCC 28783</strain>
    </source>
</reference>
<organism evidence="1 2">
    <name type="scientific">Tremella mesenterica</name>
    <name type="common">Jelly fungus</name>
    <dbReference type="NCBI Taxonomy" id="5217"/>
    <lineage>
        <taxon>Eukaryota</taxon>
        <taxon>Fungi</taxon>
        <taxon>Dikarya</taxon>
        <taxon>Basidiomycota</taxon>
        <taxon>Agaricomycotina</taxon>
        <taxon>Tremellomycetes</taxon>
        <taxon>Tremellales</taxon>
        <taxon>Tremellaceae</taxon>
        <taxon>Tremella</taxon>
    </lineage>
</organism>
<evidence type="ECO:0000313" key="1">
    <source>
        <dbReference type="EMBL" id="RXK37909.1"/>
    </source>
</evidence>
<comment type="caution">
    <text evidence="1">The sequence shown here is derived from an EMBL/GenBank/DDBJ whole genome shotgun (WGS) entry which is preliminary data.</text>
</comment>
<accession>A0A4Q1BJL7</accession>
<dbReference type="VEuPathDB" id="FungiDB:TREMEDRAFT_64429"/>
<name>A0A4Q1BJL7_TREME</name>
<keyword evidence="2" id="KW-1185">Reference proteome</keyword>
<protein>
    <submittedName>
        <fullName evidence="1">Uncharacterized protein</fullName>
    </submittedName>
</protein>
<dbReference type="EMBL" id="SDIL01000057">
    <property type="protein sequence ID" value="RXK37909.1"/>
    <property type="molecule type" value="Genomic_DNA"/>
</dbReference>